<dbReference type="InterPro" id="IPR037401">
    <property type="entry name" value="SnoaL-like"/>
</dbReference>
<sequence>MPDEATRKALAVAHCERINSGDVEGLLALYSPAVRFEDPVGSGPRVGHGALRSHIAGAVAAGVHDAYGEPVAAPDGRHAAVPVISTMNFLPNGPLMVRHGILESPEEPEKARLEFTCMLVIEVGPSGLIEEMRAYWGRSDVRFLN</sequence>
<reference evidence="2" key="1">
    <citation type="submission" date="2022-12" db="EMBL/GenBank/DDBJ databases">
        <authorList>
            <person name="Ruckert C."/>
            <person name="Busche T."/>
            <person name="Kalinowski J."/>
            <person name="Wittmann C."/>
        </authorList>
    </citation>
    <scope>NUCLEOTIDE SEQUENCE</scope>
    <source>
        <strain evidence="2">DSM 40467</strain>
    </source>
</reference>
<name>A0ABY7K8N8_9ACTN</name>
<dbReference type="Pfam" id="PF12680">
    <property type="entry name" value="SnoaL_2"/>
    <property type="match status" value="1"/>
</dbReference>
<gene>
    <name evidence="2" type="ORF">STRCI_001090</name>
</gene>
<feature type="domain" description="SnoaL-like" evidence="1">
    <location>
        <begin position="13"/>
        <end position="131"/>
    </location>
</feature>
<dbReference type="InterPro" id="IPR032710">
    <property type="entry name" value="NTF2-like_dom_sf"/>
</dbReference>
<dbReference type="EMBL" id="CP114413">
    <property type="protein sequence ID" value="WAZ20000.1"/>
    <property type="molecule type" value="Genomic_DNA"/>
</dbReference>
<organism evidence="2 3">
    <name type="scientific">Streptomyces cinnabarinus</name>
    <dbReference type="NCBI Taxonomy" id="67287"/>
    <lineage>
        <taxon>Bacteria</taxon>
        <taxon>Bacillati</taxon>
        <taxon>Actinomycetota</taxon>
        <taxon>Actinomycetes</taxon>
        <taxon>Kitasatosporales</taxon>
        <taxon>Streptomycetaceae</taxon>
        <taxon>Streptomyces</taxon>
    </lineage>
</organism>
<evidence type="ECO:0000313" key="3">
    <source>
        <dbReference type="Proteomes" id="UP001164439"/>
    </source>
</evidence>
<keyword evidence="3" id="KW-1185">Reference proteome</keyword>
<dbReference type="RefSeq" id="WP_269657691.1">
    <property type="nucleotide sequence ID" value="NZ_CP114413.1"/>
</dbReference>
<evidence type="ECO:0000259" key="1">
    <source>
        <dbReference type="Pfam" id="PF12680"/>
    </source>
</evidence>
<proteinExistence type="predicted"/>
<evidence type="ECO:0000313" key="2">
    <source>
        <dbReference type="EMBL" id="WAZ20000.1"/>
    </source>
</evidence>
<dbReference type="Gene3D" id="3.10.450.50">
    <property type="match status" value="1"/>
</dbReference>
<accession>A0ABY7K8N8</accession>
<dbReference type="SUPFAM" id="SSF54427">
    <property type="entry name" value="NTF2-like"/>
    <property type="match status" value="1"/>
</dbReference>
<dbReference type="Proteomes" id="UP001164439">
    <property type="component" value="Chromosome"/>
</dbReference>
<protein>
    <submittedName>
        <fullName evidence="2">Nuclear transport factor 2 family protein</fullName>
    </submittedName>
</protein>